<evidence type="ECO:0000256" key="1">
    <source>
        <dbReference type="ARBA" id="ARBA00006745"/>
    </source>
</evidence>
<dbReference type="EMBL" id="FPBP01000009">
    <property type="protein sequence ID" value="SFU80930.1"/>
    <property type="molecule type" value="Genomic_DNA"/>
</dbReference>
<protein>
    <submittedName>
        <fullName evidence="3">Cytosine/adenosine deaminase</fullName>
    </submittedName>
</protein>
<dbReference type="AlphaFoldDB" id="A0A1I7J6V7"/>
<dbReference type="GO" id="GO:0016810">
    <property type="term" value="F:hydrolase activity, acting on carbon-nitrogen (but not peptide) bonds"/>
    <property type="evidence" value="ECO:0007669"/>
    <property type="project" value="InterPro"/>
</dbReference>
<dbReference type="PANTHER" id="PTHR43794:SF5">
    <property type="entry name" value="CHLOROHYDROLASE FAMILY PROTEIN"/>
    <property type="match status" value="1"/>
</dbReference>
<dbReference type="InterPro" id="IPR032466">
    <property type="entry name" value="Metal_Hydrolase"/>
</dbReference>
<dbReference type="NCBIfam" id="NF006056">
    <property type="entry name" value="PRK08204.1"/>
    <property type="match status" value="1"/>
</dbReference>
<evidence type="ECO:0000313" key="3">
    <source>
        <dbReference type="EMBL" id="SFU80930.1"/>
    </source>
</evidence>
<dbReference type="RefSeq" id="WP_089796468.1">
    <property type="nucleotide sequence ID" value="NZ_FPBP01000009.1"/>
</dbReference>
<dbReference type="PANTHER" id="PTHR43794">
    <property type="entry name" value="AMINOHYDROLASE SSNA-RELATED"/>
    <property type="match status" value="1"/>
</dbReference>
<comment type="similarity">
    <text evidence="1">Belongs to the metallo-dependent hydrolases superfamily. ATZ/TRZ family.</text>
</comment>
<reference evidence="4" key="1">
    <citation type="submission" date="2016-10" db="EMBL/GenBank/DDBJ databases">
        <authorList>
            <person name="Varghese N."/>
            <person name="Submissions S."/>
        </authorList>
    </citation>
    <scope>NUCLEOTIDE SEQUENCE [LARGE SCALE GENOMIC DNA]</scope>
    <source>
        <strain evidence="4">CGMCC 1.6981</strain>
    </source>
</reference>
<dbReference type="SUPFAM" id="SSF51338">
    <property type="entry name" value="Composite domain of metallo-dependent hydrolases"/>
    <property type="match status" value="1"/>
</dbReference>
<dbReference type="Gene3D" id="2.30.40.10">
    <property type="entry name" value="Urease, subunit C, domain 1"/>
    <property type="match status" value="1"/>
</dbReference>
<dbReference type="Proteomes" id="UP000198693">
    <property type="component" value="Unassembled WGS sequence"/>
</dbReference>
<evidence type="ECO:0000313" key="4">
    <source>
        <dbReference type="Proteomes" id="UP000198693"/>
    </source>
</evidence>
<feature type="domain" description="Amidohydrolase-related" evidence="2">
    <location>
        <begin position="53"/>
        <end position="414"/>
    </location>
</feature>
<keyword evidence="4" id="KW-1185">Reference proteome</keyword>
<dbReference type="Gene3D" id="3.20.20.140">
    <property type="entry name" value="Metal-dependent hydrolases"/>
    <property type="match status" value="1"/>
</dbReference>
<evidence type="ECO:0000259" key="2">
    <source>
        <dbReference type="Pfam" id="PF01979"/>
    </source>
</evidence>
<dbReference type="OrthoDB" id="9787621at2"/>
<name>A0A1I7J6V7_9GAMM</name>
<gene>
    <name evidence="3" type="ORF">SAMN04487955_109122</name>
</gene>
<proteinExistence type="inferred from homology"/>
<dbReference type="InterPro" id="IPR050287">
    <property type="entry name" value="MTA/SAH_deaminase"/>
</dbReference>
<dbReference type="SUPFAM" id="SSF51556">
    <property type="entry name" value="Metallo-dependent hydrolases"/>
    <property type="match status" value="1"/>
</dbReference>
<accession>A0A1I7J6V7</accession>
<dbReference type="InterPro" id="IPR011059">
    <property type="entry name" value="Metal-dep_hydrolase_composite"/>
</dbReference>
<sequence length="459" mass="49330">MKTLLTNATVLTMDPQLGDLERGQVLVEDDRILAVGHDLPSHAAAVVDCRGGILMPGLVNAHMHTWQTALRGVAANWTLLEYFGHVHRGLAALFTPDDIRIATHMGALNQLNCGTTTLGDWCHNNPTSAHTDAAVEGLQASGIRAVFFHGSPKPDPKPGQPHFSEIPHPRGEVERLLAGSLGDPDGRVTLGLAILGPHYSTLDVSLHDFALAKEFGLVASMHQGGGKAVSPGSWDVIEEQGLLGPDINIVHGQSLDDGQLARFCAKGVTFSIAPENEMTQGHGFPITGHVRRHKGVVSLGVDLESVISGDMLTVARMALGMQRSLDNDASRREQGSIPDTSTIRTREALEWITIDGARALGLDARIGSLTPGKQADIVLLDTVLLNMQPVSDPVSSVVMQASLANVDSVMVAGEFHKRNGRLLEDVEDGVRQLEVSGHRIYAELQLREQETREKQETSS</sequence>
<dbReference type="STRING" id="463301.SAMN04487955_109122"/>
<dbReference type="InterPro" id="IPR006680">
    <property type="entry name" value="Amidohydro-rel"/>
</dbReference>
<dbReference type="Pfam" id="PF01979">
    <property type="entry name" value="Amidohydro_1"/>
    <property type="match status" value="1"/>
</dbReference>
<organism evidence="3 4">
    <name type="scientific">Halomonas korlensis</name>
    <dbReference type="NCBI Taxonomy" id="463301"/>
    <lineage>
        <taxon>Bacteria</taxon>
        <taxon>Pseudomonadati</taxon>
        <taxon>Pseudomonadota</taxon>
        <taxon>Gammaproteobacteria</taxon>
        <taxon>Oceanospirillales</taxon>
        <taxon>Halomonadaceae</taxon>
        <taxon>Halomonas</taxon>
    </lineage>
</organism>